<reference evidence="3 4" key="1">
    <citation type="journal article" date="2024" name="IMA Fungus">
        <title>Apiospora arundinis, a panoply of carbohydrate-active enzymes and secondary metabolites.</title>
        <authorList>
            <person name="Sorensen T."/>
            <person name="Petersen C."/>
            <person name="Muurmann A.T."/>
            <person name="Christiansen J.V."/>
            <person name="Brundto M.L."/>
            <person name="Overgaard C.K."/>
            <person name="Boysen A.T."/>
            <person name="Wollenberg R.D."/>
            <person name="Larsen T.O."/>
            <person name="Sorensen J.L."/>
            <person name="Nielsen K.L."/>
            <person name="Sondergaard T.E."/>
        </authorList>
    </citation>
    <scope>NUCLEOTIDE SEQUENCE [LARGE SCALE GENOMIC DNA]</scope>
    <source>
        <strain evidence="3 4">AAU 773</strain>
    </source>
</reference>
<accession>A0ABR2I331</accession>
<feature type="signal peptide" evidence="2">
    <location>
        <begin position="1"/>
        <end position="17"/>
    </location>
</feature>
<evidence type="ECO:0000313" key="4">
    <source>
        <dbReference type="Proteomes" id="UP001390339"/>
    </source>
</evidence>
<proteinExistence type="inferred from homology"/>
<dbReference type="SMART" id="SM00075">
    <property type="entry name" value="HYDRO"/>
    <property type="match status" value="1"/>
</dbReference>
<dbReference type="Pfam" id="PF01185">
    <property type="entry name" value="Hydrophobin"/>
    <property type="match status" value="1"/>
</dbReference>
<comment type="subcellular location">
    <subcellularLocation>
        <location evidence="2">Secreted</location>
        <location evidence="2">Cell wall</location>
    </subcellularLocation>
</comment>
<keyword evidence="2" id="KW-0964">Secreted</keyword>
<name>A0ABR2I331_9PEZI</name>
<keyword evidence="1 2" id="KW-1015">Disulfide bond</keyword>
<protein>
    <recommendedName>
        <fullName evidence="2">Hydrophobin</fullName>
    </recommendedName>
</protein>
<dbReference type="InterPro" id="IPR001338">
    <property type="entry name" value="Class_I_Hydrophobin"/>
</dbReference>
<organism evidence="3 4">
    <name type="scientific">Apiospora arundinis</name>
    <dbReference type="NCBI Taxonomy" id="335852"/>
    <lineage>
        <taxon>Eukaryota</taxon>
        <taxon>Fungi</taxon>
        <taxon>Dikarya</taxon>
        <taxon>Ascomycota</taxon>
        <taxon>Pezizomycotina</taxon>
        <taxon>Sordariomycetes</taxon>
        <taxon>Xylariomycetidae</taxon>
        <taxon>Amphisphaeriales</taxon>
        <taxon>Apiosporaceae</taxon>
        <taxon>Apiospora</taxon>
    </lineage>
</organism>
<keyword evidence="4" id="KW-1185">Reference proteome</keyword>
<comment type="caution">
    <text evidence="3">The sequence shown here is derived from an EMBL/GenBank/DDBJ whole genome shotgun (WGS) entry which is preliminary data.</text>
</comment>
<sequence>MQFTTVFTLAFATFAAAAPAPASIGDSSTTIPAVGNEVTVGQAGDRCGTEFQLSCCNKADYSGDSVNAATGLLTGTLSGAFGKNGLGLFDGCSKLDITAGIVGGGVSDLLNSQCKQTAACCQHSGQEQNGLLNVGLPCVALGGLL</sequence>
<feature type="chain" id="PRO_5045005203" description="Hydrophobin" evidence="2">
    <location>
        <begin position="18"/>
        <end position="145"/>
    </location>
</feature>
<gene>
    <name evidence="3" type="ORF">PGQ11_012533</name>
</gene>
<dbReference type="EMBL" id="JAPCWZ010000007">
    <property type="protein sequence ID" value="KAK8856621.1"/>
    <property type="molecule type" value="Genomic_DNA"/>
</dbReference>
<evidence type="ECO:0000256" key="2">
    <source>
        <dbReference type="RuleBase" id="RU365009"/>
    </source>
</evidence>
<keyword evidence="2" id="KW-0732">Signal</keyword>
<dbReference type="Proteomes" id="UP001390339">
    <property type="component" value="Unassembled WGS sequence"/>
</dbReference>
<evidence type="ECO:0000256" key="1">
    <source>
        <dbReference type="ARBA" id="ARBA00023157"/>
    </source>
</evidence>
<keyword evidence="2" id="KW-0134">Cell wall</keyword>
<comment type="similarity">
    <text evidence="2">Belongs to the fungal hydrophobin family.</text>
</comment>
<evidence type="ECO:0000313" key="3">
    <source>
        <dbReference type="EMBL" id="KAK8856621.1"/>
    </source>
</evidence>